<evidence type="ECO:0000313" key="3">
    <source>
        <dbReference type="Proteomes" id="UP000439994"/>
    </source>
</evidence>
<dbReference type="AlphaFoldDB" id="A0A6N8FC74"/>
<dbReference type="EMBL" id="WOCD01000005">
    <property type="protein sequence ID" value="MUH73139.1"/>
    <property type="molecule type" value="Genomic_DNA"/>
</dbReference>
<dbReference type="RefSeq" id="WP_155696341.1">
    <property type="nucleotide sequence ID" value="NZ_BAAAFQ010000007.1"/>
</dbReference>
<name>A0A6N8FC74_9GAMM</name>
<dbReference type="SUPFAM" id="SSF53067">
    <property type="entry name" value="Actin-like ATPase domain"/>
    <property type="match status" value="2"/>
</dbReference>
<accession>A0A6N8FC74</accession>
<protein>
    <submittedName>
        <fullName evidence="2">Type IV pilus assembly protein PilM</fullName>
    </submittedName>
</protein>
<organism evidence="2 3">
    <name type="scientific">Psychrosphaera haliotis</name>
    <dbReference type="NCBI Taxonomy" id="555083"/>
    <lineage>
        <taxon>Bacteria</taxon>
        <taxon>Pseudomonadati</taxon>
        <taxon>Pseudomonadota</taxon>
        <taxon>Gammaproteobacteria</taxon>
        <taxon>Alteromonadales</taxon>
        <taxon>Pseudoalteromonadaceae</taxon>
        <taxon>Psychrosphaera</taxon>
    </lineage>
</organism>
<dbReference type="NCBIfam" id="TIGR01175">
    <property type="entry name" value="pilM"/>
    <property type="match status" value="1"/>
</dbReference>
<reference evidence="2 3" key="1">
    <citation type="submission" date="2019-11" db="EMBL/GenBank/DDBJ databases">
        <title>P. haliotis isolates from Z. marina roots.</title>
        <authorList>
            <person name="Cohen M."/>
            <person name="Jospin G."/>
            <person name="Eisen J.A."/>
            <person name="Coil D.A."/>
        </authorList>
    </citation>
    <scope>NUCLEOTIDE SEQUENCE [LARGE SCALE GENOMIC DNA]</scope>
    <source>
        <strain evidence="2 3">UCD-MCMsp1aY</strain>
    </source>
</reference>
<dbReference type="OrthoDB" id="9773403at2"/>
<dbReference type="SMART" id="SM00842">
    <property type="entry name" value="FtsA"/>
    <property type="match status" value="1"/>
</dbReference>
<dbReference type="InterPro" id="IPR050696">
    <property type="entry name" value="FtsA/MreB"/>
</dbReference>
<dbReference type="CDD" id="cd24049">
    <property type="entry name" value="ASKHA_NBD_PilM"/>
    <property type="match status" value="1"/>
</dbReference>
<evidence type="ECO:0000313" key="2">
    <source>
        <dbReference type="EMBL" id="MUH73139.1"/>
    </source>
</evidence>
<dbReference type="InterPro" id="IPR003494">
    <property type="entry name" value="SHS2_FtsA"/>
</dbReference>
<sequence>MLDTIRKLFTKSVPYMVGIDIGSHSVKAVLLSEQHGVYRVEEALVEPMPKGMIKDSEIQDIEAVARVVNKIRKQIPKSIKHAAVAISGSSVITKVIYMDVTLSDSELESQIEIEADSLIPYPLDEVSLDFEKIAVNKADPSKIDILLSAARTENIEARSHAVNEGGFEPKVLDVESYALSRAGQLCIGQLPDDADKKVVAFIDVGSQITLLSIIEGERSLYTRDQVFGGEQFTNSIVSYYGRSFEESEKAKVNGDLPPNYTFEVLAPFQTALLQQIRRSIQMFLNTSEKDNVDYIVLSGGTSLISGLDRLLIDELGIHTVIAKPFAELEIAAELDSEDIDLIQSQLMIATGLALRSFSQCHI</sequence>
<dbReference type="Pfam" id="PF11104">
    <property type="entry name" value="PilM_2"/>
    <property type="match status" value="1"/>
</dbReference>
<dbReference type="InterPro" id="IPR005883">
    <property type="entry name" value="PilM"/>
</dbReference>
<dbReference type="GO" id="GO:0051301">
    <property type="term" value="P:cell division"/>
    <property type="evidence" value="ECO:0007669"/>
    <property type="project" value="InterPro"/>
</dbReference>
<gene>
    <name evidence="2" type="primary">pilM</name>
    <name evidence="2" type="ORF">GNP35_12020</name>
</gene>
<comment type="caution">
    <text evidence="2">The sequence shown here is derived from an EMBL/GenBank/DDBJ whole genome shotgun (WGS) entry which is preliminary data.</text>
</comment>
<dbReference type="PIRSF" id="PIRSF019169">
    <property type="entry name" value="PilM"/>
    <property type="match status" value="1"/>
</dbReference>
<dbReference type="PANTHER" id="PTHR32432">
    <property type="entry name" value="CELL DIVISION PROTEIN FTSA-RELATED"/>
    <property type="match status" value="1"/>
</dbReference>
<proteinExistence type="predicted"/>
<feature type="domain" description="SHS2" evidence="1">
    <location>
        <begin position="16"/>
        <end position="183"/>
    </location>
</feature>
<dbReference type="Gene3D" id="3.30.1490.300">
    <property type="match status" value="1"/>
</dbReference>
<keyword evidence="3" id="KW-1185">Reference proteome</keyword>
<evidence type="ECO:0000259" key="1">
    <source>
        <dbReference type="SMART" id="SM00842"/>
    </source>
</evidence>
<dbReference type="Gene3D" id="3.30.420.40">
    <property type="match status" value="2"/>
</dbReference>
<dbReference type="PANTHER" id="PTHR32432:SF3">
    <property type="entry name" value="ETHANOLAMINE UTILIZATION PROTEIN EUTJ"/>
    <property type="match status" value="1"/>
</dbReference>
<dbReference type="Proteomes" id="UP000439994">
    <property type="component" value="Unassembled WGS sequence"/>
</dbReference>
<dbReference type="InterPro" id="IPR043129">
    <property type="entry name" value="ATPase_NBD"/>
</dbReference>